<reference evidence="1" key="1">
    <citation type="submission" date="2017-08" db="EMBL/GenBank/DDBJ databases">
        <authorList>
            <person name="Cuomo C."/>
            <person name="Billmyre B."/>
            <person name="Heitman J."/>
        </authorList>
    </citation>
    <scope>NUCLEOTIDE SEQUENCE</scope>
    <source>
        <strain evidence="1">CBS 12478</strain>
    </source>
</reference>
<sequence length="1018" mass="112780">MDHVPTPPPQSIPSGLFAPQMLFARMEEHEMLRDAPDEIPEISSLGGSAAPPAEPYPDPPAALVETVIPLPDDVYRTPLADNQMPTVPPFVIPSMVSPEDSVTEEWKSPSSTELVDNPIEFQPRPATADDYLTAVRNNILTVYKGTIKNPVLGQPEGYVDMQGYIVEVENGSPTSLGEATYYTAVAAVALAAGNYSPDDWEKEHCNTALEGFLRVLTEKSWGNKDSAGNEHPIRHPDWLEYWDINGETRHRARPLNRDSFAQIVAAGYYSYHCPHSSEAVRDLARRLIGRWVRYLPPRGYRTHSNYITHFDEFDKKSGNFVNLFASADRKGTISALGKDTFQLAPHELCALRRCAISMGIDAAGIEPLVGFTASLLRQYGGQLADDIAKAASRVLRSILHEFRGVAKGSFHVIPGWDDSEVTFKLHIGIPVILHDTICNAFENVVREYVGTIVRDPDTIALGADEFILRAANVVIAELPHQLQVLPLGTIFQDIIKQIVPIFDYTVYEDLISFFLALIFATTSKDDSSLVGYFVWNFIVEFETVPAITHLLIEPCRLYFSLVKQAKITNGHWAWLCGYDHIVDRQLDAFEAHPNGFSSYAYVSTKYDEWLVKSALSEASLSDHETKFSSRIDYLSLHSLKEKGLPPFAKVSLSLLNAAIADYIDGLVSAAKTAVAAVGEFVEQVTDATGKVIEKTTRTIGEVTYKVLDGTEEISRVVLFADGRAEQIISKAGEGVYQSIARYSRRSLGGIPVLGDLVEFQFSTTDQICRIWKWADGHVLSEWKRFEWELLDGTVFHLGKLLANQIRYPDKLEQWIYATSGALLAHTVWRASTDLGAAVWEDCIEGLLRDPSGVLVKWFFEGQGVVKQVQKWGKSLENGAADANAVRESTGELVSTVFLPGSIFLHSRTWINSVFTPTSLLGQAPALVLLQSRDTVTAIIEEWKFVGGQITQYGKWENGTVNGKASAEDLILLVVAGPTGVAVHHWKDGVHQASKLLDKTGKVISDAVEAVRKVFHIHW</sequence>
<evidence type="ECO:0000313" key="1">
    <source>
        <dbReference type="EMBL" id="WWD21827.1"/>
    </source>
</evidence>
<dbReference type="Proteomes" id="UP000322225">
    <property type="component" value="Chromosome 12"/>
</dbReference>
<proteinExistence type="predicted"/>
<dbReference type="RefSeq" id="XP_031857509.1">
    <property type="nucleotide sequence ID" value="XM_032008188.1"/>
</dbReference>
<reference evidence="1" key="2">
    <citation type="submission" date="2024-01" db="EMBL/GenBank/DDBJ databases">
        <title>Comparative genomics of Cryptococcus and Kwoniella reveals pathogenesis evolution and contrasting modes of karyotype evolution via chromosome fusion or intercentromeric recombination.</title>
        <authorList>
            <person name="Coelho M.A."/>
            <person name="David-Palma M."/>
            <person name="Shea T."/>
            <person name="Bowers K."/>
            <person name="McGinley-Smith S."/>
            <person name="Mohammad A.W."/>
            <person name="Gnirke A."/>
            <person name="Yurkov A.M."/>
            <person name="Nowrousian M."/>
            <person name="Sun S."/>
            <person name="Cuomo C.A."/>
            <person name="Heitman J."/>
        </authorList>
    </citation>
    <scope>NUCLEOTIDE SEQUENCE</scope>
    <source>
        <strain evidence="1">CBS 12478</strain>
    </source>
</reference>
<name>A0A5M6BR40_9TREE</name>
<keyword evidence="2" id="KW-1185">Reference proteome</keyword>
<dbReference type="AlphaFoldDB" id="A0A5M6BR40"/>
<dbReference type="GeneID" id="43592360"/>
<dbReference type="EMBL" id="CP144062">
    <property type="protein sequence ID" value="WWD21827.1"/>
    <property type="molecule type" value="Genomic_DNA"/>
</dbReference>
<gene>
    <name evidence="1" type="ORF">CI109_106315</name>
</gene>
<accession>A0A5M6BR40</accession>
<protein>
    <submittedName>
        <fullName evidence="1">Uncharacterized protein</fullName>
    </submittedName>
</protein>
<dbReference type="KEGG" id="ksn:43592360"/>
<dbReference type="OrthoDB" id="5344006at2759"/>
<organism evidence="1 2">
    <name type="scientific">Kwoniella shandongensis</name>
    <dbReference type="NCBI Taxonomy" id="1734106"/>
    <lineage>
        <taxon>Eukaryota</taxon>
        <taxon>Fungi</taxon>
        <taxon>Dikarya</taxon>
        <taxon>Basidiomycota</taxon>
        <taxon>Agaricomycotina</taxon>
        <taxon>Tremellomycetes</taxon>
        <taxon>Tremellales</taxon>
        <taxon>Cryptococcaceae</taxon>
        <taxon>Kwoniella</taxon>
    </lineage>
</organism>
<evidence type="ECO:0000313" key="2">
    <source>
        <dbReference type="Proteomes" id="UP000322225"/>
    </source>
</evidence>